<dbReference type="VEuPathDB" id="FungiDB:SI65_03534"/>
<proteinExistence type="predicted"/>
<dbReference type="Pfam" id="PF08698">
    <property type="entry name" value="Fcf2"/>
    <property type="match status" value="1"/>
</dbReference>
<sequence length="240" mass="27734">MAEGVCSERHPVQPHTEVDMTDDEIQKLLHEAENRLRAPGSKLSQDSRFQMSKGNENEDASSLIPKLSANHFLQPYVHETNEVAMLDPLRISDSRQKNVPNFDPTKTRTLNTSGKKKDKPTAGDDWFNLPKTEMTPELKRDLQLLRMRSVLDPKRHYKKEGKAKLPEFSQVGTIVEGPTEFFSGRIAKKDRKRTFVEEAMALERETRRFESKYNDIQTTKRSGKKAFYKDLRSKRGRKNT</sequence>
<dbReference type="EMBL" id="JXNT01000003">
    <property type="protein sequence ID" value="ODM20481.1"/>
    <property type="molecule type" value="Genomic_DNA"/>
</dbReference>
<feature type="domain" description="Fcf2 pre-rRNA processing C-terminal" evidence="4">
    <location>
        <begin position="119"/>
        <end position="212"/>
    </location>
</feature>
<dbReference type="InterPro" id="IPR014810">
    <property type="entry name" value="Fcf2_C"/>
</dbReference>
<dbReference type="OrthoDB" id="427886at2759"/>
<feature type="compositionally biased region" description="Polar residues" evidence="3">
    <location>
        <begin position="42"/>
        <end position="54"/>
    </location>
</feature>
<evidence type="ECO:0000256" key="1">
    <source>
        <dbReference type="ARBA" id="ARBA00004604"/>
    </source>
</evidence>
<reference evidence="5 6" key="1">
    <citation type="journal article" date="2016" name="BMC Genomics">
        <title>Comparative genomic and transcriptomic analyses of the Fuzhuan brick tea-fermentation fungus Aspergillus cristatus.</title>
        <authorList>
            <person name="Ge Y."/>
            <person name="Wang Y."/>
            <person name="Liu Y."/>
            <person name="Tan Y."/>
            <person name="Ren X."/>
            <person name="Zhang X."/>
            <person name="Hyde K.D."/>
            <person name="Liu Y."/>
            <person name="Liu Z."/>
        </authorList>
    </citation>
    <scope>NUCLEOTIDE SEQUENCE [LARGE SCALE GENOMIC DNA]</scope>
    <source>
        <strain evidence="5 6">GZAAS20.1005</strain>
    </source>
</reference>
<evidence type="ECO:0000313" key="5">
    <source>
        <dbReference type="EMBL" id="ODM20481.1"/>
    </source>
</evidence>
<feature type="region of interest" description="Disordered" evidence="3">
    <location>
        <begin position="1"/>
        <end position="61"/>
    </location>
</feature>
<dbReference type="STRING" id="573508.A0A1E3BI63"/>
<dbReference type="GO" id="GO:0003723">
    <property type="term" value="F:RNA binding"/>
    <property type="evidence" value="ECO:0007669"/>
    <property type="project" value="TreeGrafter"/>
</dbReference>
<name>A0A1E3BI63_ASPCR</name>
<accession>A0A1E3BI63</accession>
<dbReference type="AlphaFoldDB" id="A0A1E3BI63"/>
<dbReference type="PANTHER" id="PTHR21686:SF12">
    <property type="entry name" value="DEOXYNUCLEOTIDYLTRANSFERASE TERMINAL-INTERACTING PROTEIN 2"/>
    <property type="match status" value="1"/>
</dbReference>
<dbReference type="InterPro" id="IPR039883">
    <property type="entry name" value="Fcf2/DNTTIP2"/>
</dbReference>
<feature type="compositionally biased region" description="Basic and acidic residues" evidence="3">
    <location>
        <begin position="24"/>
        <end position="36"/>
    </location>
</feature>
<protein>
    <recommendedName>
        <fullName evidence="4">Fcf2 pre-rRNA processing C-terminal domain-containing protein</fullName>
    </recommendedName>
</protein>
<dbReference type="PANTHER" id="PTHR21686">
    <property type="entry name" value="DEOXYNUCLEOTIDYLTRANSFERASE TERMINAL-INTERACTING PROTEIN 2"/>
    <property type="match status" value="1"/>
</dbReference>
<keyword evidence="2" id="KW-0539">Nucleus</keyword>
<keyword evidence="6" id="KW-1185">Reference proteome</keyword>
<feature type="region of interest" description="Disordered" evidence="3">
    <location>
        <begin position="216"/>
        <end position="240"/>
    </location>
</feature>
<organism evidence="5 6">
    <name type="scientific">Aspergillus cristatus</name>
    <name type="common">Chinese Fuzhuan brick tea-fermentation fungus</name>
    <name type="synonym">Eurotium cristatum</name>
    <dbReference type="NCBI Taxonomy" id="573508"/>
    <lineage>
        <taxon>Eukaryota</taxon>
        <taxon>Fungi</taxon>
        <taxon>Dikarya</taxon>
        <taxon>Ascomycota</taxon>
        <taxon>Pezizomycotina</taxon>
        <taxon>Eurotiomycetes</taxon>
        <taxon>Eurotiomycetidae</taxon>
        <taxon>Eurotiales</taxon>
        <taxon>Aspergillaceae</taxon>
        <taxon>Aspergillus</taxon>
        <taxon>Aspergillus subgen. Aspergillus</taxon>
    </lineage>
</organism>
<dbReference type="GO" id="GO:0005730">
    <property type="term" value="C:nucleolus"/>
    <property type="evidence" value="ECO:0007669"/>
    <property type="project" value="UniProtKB-SubCell"/>
</dbReference>
<evidence type="ECO:0000313" key="6">
    <source>
        <dbReference type="Proteomes" id="UP000094569"/>
    </source>
</evidence>
<comment type="subcellular location">
    <subcellularLocation>
        <location evidence="1">Nucleus</location>
        <location evidence="1">Nucleolus</location>
    </subcellularLocation>
</comment>
<evidence type="ECO:0000256" key="2">
    <source>
        <dbReference type="ARBA" id="ARBA00023242"/>
    </source>
</evidence>
<evidence type="ECO:0000256" key="3">
    <source>
        <dbReference type="SAM" id="MobiDB-lite"/>
    </source>
</evidence>
<gene>
    <name evidence="5" type="ORF">SI65_03534</name>
</gene>
<comment type="caution">
    <text evidence="5">The sequence shown here is derived from an EMBL/GenBank/DDBJ whole genome shotgun (WGS) entry which is preliminary data.</text>
</comment>
<dbReference type="GO" id="GO:0006396">
    <property type="term" value="P:RNA processing"/>
    <property type="evidence" value="ECO:0007669"/>
    <property type="project" value="TreeGrafter"/>
</dbReference>
<dbReference type="Proteomes" id="UP000094569">
    <property type="component" value="Unassembled WGS sequence"/>
</dbReference>
<feature type="compositionally biased region" description="Basic and acidic residues" evidence="3">
    <location>
        <begin position="1"/>
        <end position="11"/>
    </location>
</feature>
<evidence type="ECO:0000259" key="4">
    <source>
        <dbReference type="Pfam" id="PF08698"/>
    </source>
</evidence>
<feature type="region of interest" description="Disordered" evidence="3">
    <location>
        <begin position="95"/>
        <end position="125"/>
    </location>
</feature>